<evidence type="ECO:0000256" key="3">
    <source>
        <dbReference type="SAM" id="Phobius"/>
    </source>
</evidence>
<comment type="caution">
    <text evidence="5">The sequence shown here is derived from an EMBL/GenBank/DDBJ whole genome shotgun (WGS) entry which is preliminary data.</text>
</comment>
<evidence type="ECO:0000256" key="4">
    <source>
        <dbReference type="SAM" id="SignalP"/>
    </source>
</evidence>
<organism evidence="5 6">
    <name type="scientific">Ohtaekwangia kribbensis</name>
    <dbReference type="NCBI Taxonomy" id="688913"/>
    <lineage>
        <taxon>Bacteria</taxon>
        <taxon>Pseudomonadati</taxon>
        <taxon>Bacteroidota</taxon>
        <taxon>Cytophagia</taxon>
        <taxon>Cytophagales</taxon>
        <taxon>Fulvivirgaceae</taxon>
        <taxon>Ohtaekwangia</taxon>
    </lineage>
</organism>
<sequence>MKMMKNFAALWVCLLTFQFSFAQQAADQTIQTPPENYTLRERYSIMKAKSQSFKEYKVVKESVMDGVWKITRDSLMAKDVAIREAQKNISQLKNQVASVEANLKKKEESMAATLHDSTHISVLGIDIEKGAFLTIVTILVAALAFVIVTLAGRMKMLTKTLQEKKLTINMLTNEYEEYKRRAMEKQTKLSRELQDERNKLSSIRNT</sequence>
<feature type="region of interest" description="Disordered" evidence="2">
    <location>
        <begin position="186"/>
        <end position="206"/>
    </location>
</feature>
<feature type="compositionally biased region" description="Basic and acidic residues" evidence="2">
    <location>
        <begin position="186"/>
        <end position="199"/>
    </location>
</feature>
<keyword evidence="1" id="KW-0175">Coiled coil</keyword>
<evidence type="ECO:0008006" key="7">
    <source>
        <dbReference type="Google" id="ProtNLM"/>
    </source>
</evidence>
<evidence type="ECO:0000313" key="5">
    <source>
        <dbReference type="EMBL" id="MFD1001214.1"/>
    </source>
</evidence>
<keyword evidence="3" id="KW-0472">Membrane</keyword>
<feature type="coiled-coil region" evidence="1">
    <location>
        <begin position="75"/>
        <end position="109"/>
    </location>
</feature>
<keyword evidence="3" id="KW-0812">Transmembrane</keyword>
<keyword evidence="3" id="KW-1133">Transmembrane helix</keyword>
<feature type="transmembrane region" description="Helical" evidence="3">
    <location>
        <begin position="131"/>
        <end position="152"/>
    </location>
</feature>
<reference evidence="6" key="1">
    <citation type="journal article" date="2019" name="Int. J. Syst. Evol. Microbiol.">
        <title>The Global Catalogue of Microorganisms (GCM) 10K type strain sequencing project: providing services to taxonomists for standard genome sequencing and annotation.</title>
        <authorList>
            <consortium name="The Broad Institute Genomics Platform"/>
            <consortium name="The Broad Institute Genome Sequencing Center for Infectious Disease"/>
            <person name="Wu L."/>
            <person name="Ma J."/>
        </authorList>
    </citation>
    <scope>NUCLEOTIDE SEQUENCE [LARGE SCALE GENOMIC DNA]</scope>
    <source>
        <strain evidence="6">CCUG 58938</strain>
    </source>
</reference>
<dbReference type="Proteomes" id="UP001597112">
    <property type="component" value="Unassembled WGS sequence"/>
</dbReference>
<protein>
    <recommendedName>
        <fullName evidence="7">tRNA (Guanine-N1)-methyltransferase</fullName>
    </recommendedName>
</protein>
<dbReference type="EMBL" id="JBHTKA010000007">
    <property type="protein sequence ID" value="MFD1001214.1"/>
    <property type="molecule type" value="Genomic_DNA"/>
</dbReference>
<proteinExistence type="predicted"/>
<feature type="signal peptide" evidence="4">
    <location>
        <begin position="1"/>
        <end position="25"/>
    </location>
</feature>
<gene>
    <name evidence="5" type="ORF">ACFQ21_17935</name>
</gene>
<name>A0ABW3K6E8_9BACT</name>
<evidence type="ECO:0000256" key="2">
    <source>
        <dbReference type="SAM" id="MobiDB-lite"/>
    </source>
</evidence>
<evidence type="ECO:0000256" key="1">
    <source>
        <dbReference type="SAM" id="Coils"/>
    </source>
</evidence>
<feature type="chain" id="PRO_5046125729" description="tRNA (Guanine-N1)-methyltransferase" evidence="4">
    <location>
        <begin position="26"/>
        <end position="206"/>
    </location>
</feature>
<keyword evidence="4" id="KW-0732">Signal</keyword>
<keyword evidence="6" id="KW-1185">Reference proteome</keyword>
<evidence type="ECO:0000313" key="6">
    <source>
        <dbReference type="Proteomes" id="UP001597112"/>
    </source>
</evidence>
<dbReference type="RefSeq" id="WP_377580669.1">
    <property type="nucleotide sequence ID" value="NZ_JBHTKA010000007.1"/>
</dbReference>
<accession>A0ABW3K6E8</accession>